<gene>
    <name evidence="2" type="ORF">MB27_21080</name>
</gene>
<dbReference type="Proteomes" id="UP000054537">
    <property type="component" value="Unassembled WGS sequence"/>
</dbReference>
<dbReference type="OrthoDB" id="9023549at2"/>
<evidence type="ECO:0000313" key="3">
    <source>
        <dbReference type="Proteomes" id="UP000054537"/>
    </source>
</evidence>
<dbReference type="EMBL" id="JRTT01000024">
    <property type="protein sequence ID" value="KHD75717.1"/>
    <property type="molecule type" value="Genomic_DNA"/>
</dbReference>
<comment type="caution">
    <text evidence="2">The sequence shown here is derived from an EMBL/GenBank/DDBJ whole genome shotgun (WGS) entry which is preliminary data.</text>
</comment>
<keyword evidence="3" id="KW-1185">Reference proteome</keyword>
<dbReference type="STRING" id="1869.MB27_21080"/>
<reference evidence="2 3" key="1">
    <citation type="submission" date="2014-10" db="EMBL/GenBank/DDBJ databases">
        <title>Draft genome sequence of Actinoplanes utahensis NRRL 12052.</title>
        <authorList>
            <person name="Velasco-Bucheli B."/>
            <person name="del Cerro C."/>
            <person name="Hormigo D."/>
            <person name="Garcia J.L."/>
            <person name="Acebal C."/>
            <person name="Arroyo M."/>
            <person name="de la Mata I."/>
        </authorList>
    </citation>
    <scope>NUCLEOTIDE SEQUENCE [LARGE SCALE GENOMIC DNA]</scope>
    <source>
        <strain evidence="2 3">NRRL 12052</strain>
    </source>
</reference>
<proteinExistence type="predicted"/>
<dbReference type="AlphaFoldDB" id="A0A0A6X6I7"/>
<dbReference type="RefSeq" id="WP_043526832.1">
    <property type="nucleotide sequence ID" value="NZ_BAABKU010000030.1"/>
</dbReference>
<evidence type="ECO:0000259" key="1">
    <source>
        <dbReference type="Pfam" id="PF05076"/>
    </source>
</evidence>
<sequence length="162" mass="17765">MMWDAVTEALGRLYPQSQPWHVSFPPGGADLRAGSVYPADGHWHYVSYGLGSRWGVELTFRLRRGSEVQPPQWPFVLLNRVAGYANGLPERLEEGQWMDVRGPITGFPHTDGADTGLTVLILAVDPQLGERFLQLVGVTAAEANGDADIDDDPLLVTDPSRV</sequence>
<organism evidence="2 3">
    <name type="scientific">Actinoplanes utahensis</name>
    <dbReference type="NCBI Taxonomy" id="1869"/>
    <lineage>
        <taxon>Bacteria</taxon>
        <taxon>Bacillati</taxon>
        <taxon>Actinomycetota</taxon>
        <taxon>Actinomycetes</taxon>
        <taxon>Micromonosporales</taxon>
        <taxon>Micromonosporaceae</taxon>
        <taxon>Actinoplanes</taxon>
    </lineage>
</organism>
<dbReference type="eggNOG" id="ENOG502Z7T1">
    <property type="taxonomic scope" value="Bacteria"/>
</dbReference>
<feature type="domain" description="Suppressor of fused-like" evidence="1">
    <location>
        <begin position="39"/>
        <end position="143"/>
    </location>
</feature>
<dbReference type="Pfam" id="PF05076">
    <property type="entry name" value="SUFU"/>
    <property type="match status" value="1"/>
</dbReference>
<evidence type="ECO:0000313" key="2">
    <source>
        <dbReference type="EMBL" id="KHD75717.1"/>
    </source>
</evidence>
<accession>A0A0A6X6I7</accession>
<dbReference type="InterPro" id="IPR037181">
    <property type="entry name" value="SUFU_N"/>
</dbReference>
<protein>
    <recommendedName>
        <fullName evidence="1">Suppressor of fused-like domain-containing protein</fullName>
    </recommendedName>
</protein>
<dbReference type="SUPFAM" id="SSF103359">
    <property type="entry name" value="Suppressor of Fused, N-terminal domain"/>
    <property type="match status" value="1"/>
</dbReference>
<name>A0A0A6X6I7_ACTUT</name>
<dbReference type="InterPro" id="IPR020941">
    <property type="entry name" value="SUFU-like_domain"/>
</dbReference>